<dbReference type="Proteomes" id="UP000003452">
    <property type="component" value="Unassembled WGS sequence"/>
</dbReference>
<dbReference type="AlphaFoldDB" id="B5CWU0"/>
<organism evidence="1 2">
    <name type="scientific">Phocaeicola plebeius (strain DSM 17135 / JCM 12973 / CCUG 54634 / M2)</name>
    <name type="common">Bacteroides plebeius</name>
    <dbReference type="NCBI Taxonomy" id="484018"/>
    <lineage>
        <taxon>Bacteria</taxon>
        <taxon>Pseudomonadati</taxon>
        <taxon>Bacteroidota</taxon>
        <taxon>Bacteroidia</taxon>
        <taxon>Bacteroidales</taxon>
        <taxon>Bacteroidaceae</taxon>
        <taxon>Phocaeicola</taxon>
    </lineage>
</organism>
<evidence type="ECO:0000313" key="1">
    <source>
        <dbReference type="EMBL" id="EDY96737.1"/>
    </source>
</evidence>
<reference evidence="1 2" key="2">
    <citation type="submission" date="2008-08" db="EMBL/GenBank/DDBJ databases">
        <authorList>
            <person name="Fulton L."/>
            <person name="Clifton S."/>
            <person name="Fulton B."/>
            <person name="Xu J."/>
            <person name="Minx P."/>
            <person name="Pepin K.H."/>
            <person name="Johnson M."/>
            <person name="Thiruvilangam P."/>
            <person name="Bhonagiri V."/>
            <person name="Nash W.E."/>
            <person name="Mardis E.R."/>
            <person name="Wilson R.K."/>
        </authorList>
    </citation>
    <scope>NUCLEOTIDE SEQUENCE [LARGE SCALE GENOMIC DNA]</scope>
    <source>
        <strain evidence="2">DSM 17135 / JCM 12973 / M2</strain>
    </source>
</reference>
<dbReference type="HOGENOM" id="CLU_3196281_0_0_10"/>
<reference evidence="1 2" key="1">
    <citation type="submission" date="2008-08" db="EMBL/GenBank/DDBJ databases">
        <title>Draft genome sequence of Bacteroides plebeius (DSM 17135).</title>
        <authorList>
            <person name="Sudarsanam P."/>
            <person name="Ley R."/>
            <person name="Guruge J."/>
            <person name="Turnbaugh P.J."/>
            <person name="Mahowald M."/>
            <person name="Liep D."/>
            <person name="Gordon J."/>
        </authorList>
    </citation>
    <scope>NUCLEOTIDE SEQUENCE [LARGE SCALE GENOMIC DNA]</scope>
    <source>
        <strain evidence="2">DSM 17135 / JCM 12973 / M2</strain>
    </source>
</reference>
<dbReference type="EMBL" id="ABQC02000012">
    <property type="protein sequence ID" value="EDY96737.1"/>
    <property type="molecule type" value="Genomic_DNA"/>
</dbReference>
<protein>
    <submittedName>
        <fullName evidence="1">Uncharacterized protein</fullName>
    </submittedName>
</protein>
<sequence>MEFSCFYGIRHRRNRRFSFIEDGFITGITGQVDSFLRNRTVCCAS</sequence>
<name>B5CWU0_PHOPM</name>
<accession>B5CWU0</accession>
<comment type="caution">
    <text evidence="1">The sequence shown here is derived from an EMBL/GenBank/DDBJ whole genome shotgun (WGS) entry which is preliminary data.</text>
</comment>
<proteinExistence type="predicted"/>
<evidence type="ECO:0000313" key="2">
    <source>
        <dbReference type="Proteomes" id="UP000003452"/>
    </source>
</evidence>
<gene>
    <name evidence="1" type="ORF">BACPLE_01180</name>
</gene>